<dbReference type="PANTHER" id="PTHR38659">
    <property type="entry name" value="METAL-DEPENDENT PHOSPHOHYDROLASE"/>
    <property type="match status" value="1"/>
</dbReference>
<keyword evidence="1" id="KW-0378">Hydrolase</keyword>
<sequence length="196" mass="22028">MRVSAIDKAKAIEILKKYNKEEFHLRHGLTVGAVMGYLAEKLGYKDEKDYWELVGLMHDVDWEMYPEQHCSKAPSLLAPEGVSEDMINAICSHAYGMHGVEIKPEHDMEKTLFAVDELTGLVGAAALMRPSKSTSDMQLKSLKKKFKDKKFAAGCDRDVIIKGAQMMGKDLDEVLAITLEAMQHTENDVEEQLKNI</sequence>
<dbReference type="EMBL" id="MBEW02000005">
    <property type="protein sequence ID" value="RDY21669.1"/>
    <property type="molecule type" value="Genomic_DNA"/>
</dbReference>
<dbReference type="STRING" id="1871336.BBG48_06115"/>
<dbReference type="GO" id="GO:0016787">
    <property type="term" value="F:hydrolase activity"/>
    <property type="evidence" value="ECO:0007669"/>
    <property type="project" value="UniProtKB-KW"/>
</dbReference>
<gene>
    <name evidence="1" type="ORF">BBG48_003550</name>
</gene>
<comment type="caution">
    <text evidence="1">The sequence shown here is derived from an EMBL/GenBank/DDBJ whole genome shotgun (WGS) entry which is preliminary data.</text>
</comment>
<accession>A0A371IME1</accession>
<dbReference type="RefSeq" id="WP_068911993.1">
    <property type="nucleotide sequence ID" value="NZ_MBEW02000005.1"/>
</dbReference>
<dbReference type="Proteomes" id="UP000093352">
    <property type="component" value="Unassembled WGS sequence"/>
</dbReference>
<protein>
    <submittedName>
        <fullName evidence="1">Hydrolase</fullName>
    </submittedName>
</protein>
<dbReference type="SUPFAM" id="SSF109604">
    <property type="entry name" value="HD-domain/PDEase-like"/>
    <property type="match status" value="1"/>
</dbReference>
<dbReference type="Gene3D" id="1.10.3210.10">
    <property type="entry name" value="Hypothetical protein af1432"/>
    <property type="match status" value="1"/>
</dbReference>
<name>A0A371IME1_9FIRM</name>
<dbReference type="PANTHER" id="PTHR38659:SF2">
    <property type="entry name" value="HDIG DOMAIN PROTEIN"/>
    <property type="match status" value="1"/>
</dbReference>
<proteinExistence type="predicted"/>
<reference evidence="1 2" key="1">
    <citation type="journal article" date="2016" name="Genome Announc.">
        <title>Draft Genome Sequence of Criibacterium bergeronii gen. nov., sp. nov., Strain CCRI-22567T, Isolated from a Vaginal Sample from a Woman with Bacterial Vaginosis.</title>
        <authorList>
            <person name="Maheux A.F."/>
            <person name="Berube E."/>
            <person name="Boudreau D.K."/>
            <person name="Raymond F."/>
            <person name="Corbeil J."/>
            <person name="Roy P.H."/>
            <person name="Boissinot M."/>
            <person name="Omar R.F."/>
        </authorList>
    </citation>
    <scope>NUCLEOTIDE SEQUENCE [LARGE SCALE GENOMIC DNA]</scope>
    <source>
        <strain evidence="1 2">CCRI-22567</strain>
    </source>
</reference>
<evidence type="ECO:0000313" key="1">
    <source>
        <dbReference type="EMBL" id="RDY21669.1"/>
    </source>
</evidence>
<keyword evidence="2" id="KW-1185">Reference proteome</keyword>
<organism evidence="1 2">
    <name type="scientific">Criibacterium bergeronii</name>
    <dbReference type="NCBI Taxonomy" id="1871336"/>
    <lineage>
        <taxon>Bacteria</taxon>
        <taxon>Bacillati</taxon>
        <taxon>Bacillota</taxon>
        <taxon>Clostridia</taxon>
        <taxon>Peptostreptococcales</taxon>
        <taxon>Filifactoraceae</taxon>
        <taxon>Criibacterium</taxon>
    </lineage>
</organism>
<evidence type="ECO:0000313" key="2">
    <source>
        <dbReference type="Proteomes" id="UP000093352"/>
    </source>
</evidence>
<dbReference type="AlphaFoldDB" id="A0A371IME1"/>